<sequence length="274" mass="29901">MPRGSGFVHLNTPAAISYSPGEQVSLSELRHARRREDCVVLPHTVGVWRAAFRSYVRAEGLSQFVGDIEAEREGEGPILPSLRAPPPVLALKRQAPQESVSLQRVVTQDKEADAAVLPSSSTKGIVIVSRHKLTGEQRFVYPDHDGVLSSGIVPQVVISEEEKTELEADQKHYVSPLDLPEEERAALEELQSLWKSRANSRSDQGARHRAAAGTAMPDVSLVEEAEGHDDGRHAKRTRPESRTHEADATLGSECNTGDMLDDALRLAGEILSLS</sequence>
<comment type="caution">
    <text evidence="2">The sequence shown here is derived from an EMBL/GenBank/DDBJ whole genome shotgun (WGS) entry which is preliminary data.</text>
</comment>
<proteinExistence type="predicted"/>
<gene>
    <name evidence="2" type="ORF">TRSC58_04090</name>
</gene>
<protein>
    <recommendedName>
        <fullName evidence="4">Nuclear cap binding complex subunit CBP30</fullName>
    </recommendedName>
</protein>
<evidence type="ECO:0000313" key="3">
    <source>
        <dbReference type="Proteomes" id="UP000031737"/>
    </source>
</evidence>
<feature type="compositionally biased region" description="Basic and acidic residues" evidence="1">
    <location>
        <begin position="228"/>
        <end position="247"/>
    </location>
</feature>
<dbReference type="VEuPathDB" id="TriTrypDB:TRSC58_04090"/>
<name>A0A061J268_TRYRA</name>
<reference evidence="2 3" key="1">
    <citation type="submission" date="2013-07" db="EMBL/GenBank/DDBJ databases">
        <authorList>
            <person name="Stoco P.H."/>
            <person name="Wagner G."/>
            <person name="Gerber A."/>
            <person name="Zaha A."/>
            <person name="Thompson C."/>
            <person name="Bartholomeu D.C."/>
            <person name="Luckemeyer D.D."/>
            <person name="Bahia D."/>
            <person name="Loreto E."/>
            <person name="Prestes E.B."/>
            <person name="Lima F.M."/>
            <person name="Rodrigues-Luiz G."/>
            <person name="Vallejo G.A."/>
            <person name="Filho J.F."/>
            <person name="Monteiro K.M."/>
            <person name="Tyler K.M."/>
            <person name="de Almeida L.G."/>
            <person name="Ortiz M.F."/>
            <person name="Siervo M.A."/>
            <person name="de Moraes M.H."/>
            <person name="Cunha O.L."/>
            <person name="Mendonca-Neto R."/>
            <person name="Silva R."/>
            <person name="Teixeira S.M."/>
            <person name="Murta S.M."/>
            <person name="Sincero T.C."/>
            <person name="Mendes T.A."/>
            <person name="Urmenyi T.P."/>
            <person name="Silva V.G."/>
            <person name="da Rocha W.D."/>
            <person name="Andersson B."/>
            <person name="Romanha A.J."/>
            <person name="Steindel M."/>
            <person name="de Vasconcelos A.T."/>
            <person name="Grisard E.C."/>
        </authorList>
    </citation>
    <scope>NUCLEOTIDE SEQUENCE [LARGE SCALE GENOMIC DNA]</scope>
    <source>
        <strain evidence="2 3">SC58</strain>
    </source>
</reference>
<dbReference type="Proteomes" id="UP000031737">
    <property type="component" value="Unassembled WGS sequence"/>
</dbReference>
<dbReference type="Pfam" id="PF19041">
    <property type="entry name" value="CBP30"/>
    <property type="match status" value="1"/>
</dbReference>
<accession>A0A061J268</accession>
<keyword evidence="3" id="KW-1185">Reference proteome</keyword>
<dbReference type="GO" id="GO:0005846">
    <property type="term" value="C:nuclear cap binding complex"/>
    <property type="evidence" value="ECO:0007669"/>
    <property type="project" value="InterPro"/>
</dbReference>
<organism evidence="2 3">
    <name type="scientific">Trypanosoma rangeli SC58</name>
    <dbReference type="NCBI Taxonomy" id="429131"/>
    <lineage>
        <taxon>Eukaryota</taxon>
        <taxon>Discoba</taxon>
        <taxon>Euglenozoa</taxon>
        <taxon>Kinetoplastea</taxon>
        <taxon>Metakinetoplastina</taxon>
        <taxon>Trypanosomatida</taxon>
        <taxon>Trypanosomatidae</taxon>
        <taxon>Trypanosoma</taxon>
        <taxon>Herpetosoma</taxon>
    </lineage>
</organism>
<dbReference type="OrthoDB" id="264600at2759"/>
<evidence type="ECO:0008006" key="4">
    <source>
        <dbReference type="Google" id="ProtNLM"/>
    </source>
</evidence>
<evidence type="ECO:0000313" key="2">
    <source>
        <dbReference type="EMBL" id="ESL08211.1"/>
    </source>
</evidence>
<dbReference type="AlphaFoldDB" id="A0A061J268"/>
<feature type="region of interest" description="Disordered" evidence="1">
    <location>
        <begin position="197"/>
        <end position="258"/>
    </location>
</feature>
<dbReference type="EMBL" id="AUPL01004090">
    <property type="protein sequence ID" value="ESL08211.1"/>
    <property type="molecule type" value="Genomic_DNA"/>
</dbReference>
<dbReference type="InterPro" id="IPR043967">
    <property type="entry name" value="CBP30"/>
</dbReference>
<evidence type="ECO:0000256" key="1">
    <source>
        <dbReference type="SAM" id="MobiDB-lite"/>
    </source>
</evidence>